<evidence type="ECO:0000256" key="3">
    <source>
        <dbReference type="ARBA" id="ARBA00022553"/>
    </source>
</evidence>
<evidence type="ECO:0000256" key="1">
    <source>
        <dbReference type="ARBA" id="ARBA00004116"/>
    </source>
</evidence>
<keyword evidence="4" id="KW-0926">Vacuole</keyword>
<sequence length="281" mass="31427">MTTLGDPRRVRGHNTTTTATFCIASQTAGPRPAAIADEGLLRATGDGKIEVLTNEAEGVEFRLTDGVDITVEGMIYVTDASSKHNLHEGIQGLMEGRPYGRFMSYDPSTKHTEVLVRDLYYPNGVAVSPDQQFVVFCETIMRRCKRYYVQGEKKGYVDIFIDNLPGIPDNIRYDGEGQYWIALAWGTTFSFDLAQRYPFIRKVMAIMEKYTGKPHFQKYSGVLAVDLEGQPHAHYYDPALSLITGGTKIGDHLYCGSLLEPYIIRLNLTQHPAVSNVVMRS</sequence>
<proteinExistence type="inferred from homology"/>
<keyword evidence="3" id="KW-0597">Phosphoprotein</keyword>
<comment type="caution">
    <text evidence="7">The sequence shown here is derived from an EMBL/GenBank/DDBJ whole genome shotgun (WGS) entry which is preliminary data.</text>
</comment>
<keyword evidence="8" id="KW-1185">Reference proteome</keyword>
<dbReference type="PANTHER" id="PTHR10426:SF88">
    <property type="entry name" value="ADIPOCYTE PLASMA MEMBRANE-ASSOCIATED PROTEIN HEMOMUCIN-RELATED"/>
    <property type="match status" value="1"/>
</dbReference>
<evidence type="ECO:0000256" key="4">
    <source>
        <dbReference type="ARBA" id="ARBA00022554"/>
    </source>
</evidence>
<keyword evidence="5" id="KW-0325">Glycoprotein</keyword>
<dbReference type="Pfam" id="PF03088">
    <property type="entry name" value="Str_synth"/>
    <property type="match status" value="1"/>
</dbReference>
<dbReference type="Proteomes" id="UP000823749">
    <property type="component" value="Chromosome 8"/>
</dbReference>
<comment type="subcellular location">
    <subcellularLocation>
        <location evidence="1">Vacuole</location>
    </subcellularLocation>
</comment>
<dbReference type="GO" id="GO:0016787">
    <property type="term" value="F:hydrolase activity"/>
    <property type="evidence" value="ECO:0007669"/>
    <property type="project" value="TreeGrafter"/>
</dbReference>
<dbReference type="InterPro" id="IPR018119">
    <property type="entry name" value="Strictosidine_synth_cons-reg"/>
</dbReference>
<name>A0AAV6J1D2_9ERIC</name>
<reference evidence="7" key="1">
    <citation type="submission" date="2020-08" db="EMBL/GenBank/DDBJ databases">
        <title>Plant Genome Project.</title>
        <authorList>
            <person name="Zhang R.-G."/>
        </authorList>
    </citation>
    <scope>NUCLEOTIDE SEQUENCE</scope>
    <source>
        <strain evidence="7">WSP0</strain>
        <tissue evidence="7">Leaf</tissue>
    </source>
</reference>
<dbReference type="InterPro" id="IPR011042">
    <property type="entry name" value="6-blade_b-propeller_TolB-like"/>
</dbReference>
<comment type="similarity">
    <text evidence="2">Belongs to the strictosidine synthase family.</text>
</comment>
<dbReference type="GO" id="GO:0005773">
    <property type="term" value="C:vacuole"/>
    <property type="evidence" value="ECO:0007669"/>
    <property type="project" value="UniProtKB-SubCell"/>
</dbReference>
<accession>A0AAV6J1D2</accession>
<gene>
    <name evidence="7" type="ORF">RHGRI_022578</name>
</gene>
<evidence type="ECO:0000313" key="7">
    <source>
        <dbReference type="EMBL" id="KAG5534503.1"/>
    </source>
</evidence>
<protein>
    <recommendedName>
        <fullName evidence="6">Strictosidine synthase conserved region domain-containing protein</fullName>
    </recommendedName>
</protein>
<dbReference type="Gene3D" id="2.120.10.30">
    <property type="entry name" value="TolB, C-terminal domain"/>
    <property type="match status" value="1"/>
</dbReference>
<dbReference type="GO" id="GO:0012505">
    <property type="term" value="C:endomembrane system"/>
    <property type="evidence" value="ECO:0007669"/>
    <property type="project" value="TreeGrafter"/>
</dbReference>
<dbReference type="AlphaFoldDB" id="A0AAV6J1D2"/>
<dbReference type="SUPFAM" id="SSF63829">
    <property type="entry name" value="Calcium-dependent phosphotriesterase"/>
    <property type="match status" value="1"/>
</dbReference>
<evidence type="ECO:0000259" key="6">
    <source>
        <dbReference type="Pfam" id="PF03088"/>
    </source>
</evidence>
<dbReference type="PANTHER" id="PTHR10426">
    <property type="entry name" value="STRICTOSIDINE SYNTHASE-RELATED"/>
    <property type="match status" value="1"/>
</dbReference>
<evidence type="ECO:0000256" key="2">
    <source>
        <dbReference type="ARBA" id="ARBA00009191"/>
    </source>
</evidence>
<dbReference type="EMBL" id="JACTNZ010000008">
    <property type="protein sequence ID" value="KAG5534503.1"/>
    <property type="molecule type" value="Genomic_DNA"/>
</dbReference>
<evidence type="ECO:0000256" key="5">
    <source>
        <dbReference type="ARBA" id="ARBA00023180"/>
    </source>
</evidence>
<organism evidence="7 8">
    <name type="scientific">Rhododendron griersonianum</name>
    <dbReference type="NCBI Taxonomy" id="479676"/>
    <lineage>
        <taxon>Eukaryota</taxon>
        <taxon>Viridiplantae</taxon>
        <taxon>Streptophyta</taxon>
        <taxon>Embryophyta</taxon>
        <taxon>Tracheophyta</taxon>
        <taxon>Spermatophyta</taxon>
        <taxon>Magnoliopsida</taxon>
        <taxon>eudicotyledons</taxon>
        <taxon>Gunneridae</taxon>
        <taxon>Pentapetalae</taxon>
        <taxon>asterids</taxon>
        <taxon>Ericales</taxon>
        <taxon>Ericaceae</taxon>
        <taxon>Ericoideae</taxon>
        <taxon>Rhodoreae</taxon>
        <taxon>Rhododendron</taxon>
    </lineage>
</organism>
<feature type="domain" description="Strictosidine synthase conserved region" evidence="6">
    <location>
        <begin position="65"/>
        <end position="152"/>
    </location>
</feature>
<evidence type="ECO:0000313" key="8">
    <source>
        <dbReference type="Proteomes" id="UP000823749"/>
    </source>
</evidence>